<dbReference type="PANTHER" id="PTHR33067:SF9">
    <property type="entry name" value="RNA-DIRECTED DNA POLYMERASE"/>
    <property type="match status" value="1"/>
</dbReference>
<dbReference type="PANTHER" id="PTHR33067">
    <property type="entry name" value="RNA-DIRECTED DNA POLYMERASE-RELATED"/>
    <property type="match status" value="1"/>
</dbReference>
<protein>
    <recommendedName>
        <fullName evidence="3">Integrase core domain containing protein</fullName>
    </recommendedName>
</protein>
<name>A0AAV9LEI0_9SOLN</name>
<reference evidence="1 2" key="1">
    <citation type="submission" date="2023-10" db="EMBL/GenBank/DDBJ databases">
        <title>Genome-Wide Identification Analysis in wild type Solanum Pinnatisectum Reveals Some Genes Defensing Phytophthora Infestans.</title>
        <authorList>
            <person name="Sun C."/>
        </authorList>
    </citation>
    <scope>NUCLEOTIDE SEQUENCE [LARGE SCALE GENOMIC DNA]</scope>
    <source>
        <strain evidence="1">LQN</strain>
        <tissue evidence="1">Leaf</tissue>
    </source>
</reference>
<dbReference type="EMBL" id="JAWPEI010000006">
    <property type="protein sequence ID" value="KAK4724087.1"/>
    <property type="molecule type" value="Genomic_DNA"/>
</dbReference>
<organism evidence="1 2">
    <name type="scientific">Solanum pinnatisectum</name>
    <name type="common">tansyleaf nightshade</name>
    <dbReference type="NCBI Taxonomy" id="50273"/>
    <lineage>
        <taxon>Eukaryota</taxon>
        <taxon>Viridiplantae</taxon>
        <taxon>Streptophyta</taxon>
        <taxon>Embryophyta</taxon>
        <taxon>Tracheophyta</taxon>
        <taxon>Spermatophyta</taxon>
        <taxon>Magnoliopsida</taxon>
        <taxon>eudicotyledons</taxon>
        <taxon>Gunneridae</taxon>
        <taxon>Pentapetalae</taxon>
        <taxon>asterids</taxon>
        <taxon>lamiids</taxon>
        <taxon>Solanales</taxon>
        <taxon>Solanaceae</taxon>
        <taxon>Solanoideae</taxon>
        <taxon>Solaneae</taxon>
        <taxon>Solanum</taxon>
    </lineage>
</organism>
<dbReference type="Proteomes" id="UP001311915">
    <property type="component" value="Unassembled WGS sequence"/>
</dbReference>
<evidence type="ECO:0000313" key="2">
    <source>
        <dbReference type="Proteomes" id="UP001311915"/>
    </source>
</evidence>
<dbReference type="InterPro" id="IPR021109">
    <property type="entry name" value="Peptidase_aspartic_dom_sf"/>
</dbReference>
<accession>A0AAV9LEI0</accession>
<keyword evidence="2" id="KW-1185">Reference proteome</keyword>
<evidence type="ECO:0000313" key="1">
    <source>
        <dbReference type="EMBL" id="KAK4724087.1"/>
    </source>
</evidence>
<gene>
    <name evidence="1" type="ORF">R3W88_026866</name>
</gene>
<comment type="caution">
    <text evidence="1">The sequence shown here is derived from an EMBL/GenBank/DDBJ whole genome shotgun (WGS) entry which is preliminary data.</text>
</comment>
<evidence type="ECO:0008006" key="3">
    <source>
        <dbReference type="Google" id="ProtNLM"/>
    </source>
</evidence>
<dbReference type="CDD" id="cd00303">
    <property type="entry name" value="retropepsin_like"/>
    <property type="match status" value="1"/>
</dbReference>
<dbReference type="Gene3D" id="2.40.70.10">
    <property type="entry name" value="Acid Proteases"/>
    <property type="match status" value="1"/>
</dbReference>
<dbReference type="AlphaFoldDB" id="A0AAV9LEI0"/>
<sequence>MIRQGVFEPTTKVPILIIGTKEGNQGWNYGNYNREGQYVWDGNYNRDNNYNRNNYDNRNDRVGPYVPPQNWESGNREVGGNMSRIEDMMQKMMKRFDSTNENLREMRNELSGIGQEIDAHAVSIKHLEQQMTQLSTTVNPYQHGTLPSNTNQNPNNYGHCMAGTTQGGKKTIDPPMPSGVEVEDSKNDDVIEVNGESENAIEKELSINVPLIEALEQMPGYANFMKDLVTKKRVVSFKDDDKLQHCSDIATRSLMQKKEDPDAFTIPCTIGLLHFAKVLCDLGDSINLMSLSIYKKLDLGDPKPTTMRPLMADRTVKKPFGVLQDVLVKVESFIFQADFVILYCDVDFEVPIILGRPFLATGRALVDIEKGQMKFRLNNEEKTFNISRSMKQSSELKSVSMVTHIVESGSEVPIEERLGVDALAAVMMNFDGDGIEDYDELITALDRFEFRSIPKRLELDMKNRDSPPARPSVEEAPKLELKALPSHLRYVFLGKDGTLTVIIAADLNVAQVEALVFVLKRFKRAIGWTIVDIIGIPPSICSHKIQLMPNHKPSIEH</sequence>
<proteinExistence type="predicted"/>